<organism evidence="1 2">
    <name type="scientific">Umbra pygmaea</name>
    <name type="common">Eastern mudminnow</name>
    <dbReference type="NCBI Taxonomy" id="75934"/>
    <lineage>
        <taxon>Eukaryota</taxon>
        <taxon>Metazoa</taxon>
        <taxon>Chordata</taxon>
        <taxon>Craniata</taxon>
        <taxon>Vertebrata</taxon>
        <taxon>Euteleostomi</taxon>
        <taxon>Actinopterygii</taxon>
        <taxon>Neopterygii</taxon>
        <taxon>Teleostei</taxon>
        <taxon>Protacanthopterygii</taxon>
        <taxon>Esociformes</taxon>
        <taxon>Umbridae</taxon>
        <taxon>Umbra</taxon>
    </lineage>
</organism>
<gene>
    <name evidence="1" type="ORF">UPYG_G00157710</name>
</gene>
<dbReference type="EMBL" id="JAGEUA010000004">
    <property type="protein sequence ID" value="KAL0985502.1"/>
    <property type="molecule type" value="Genomic_DNA"/>
</dbReference>
<keyword evidence="2" id="KW-1185">Reference proteome</keyword>
<sequence>MCSNSQTCEVSRSYQRPRDRRWTEFRLSHFKRSGTVNQAGRRHLAAHFFKSVYHCPPGLAKQNGGFFHRTVLPDMRCPPVP</sequence>
<name>A0ABD0WZU6_UMBPY</name>
<proteinExistence type="predicted"/>
<dbReference type="AlphaFoldDB" id="A0ABD0WZU6"/>
<comment type="caution">
    <text evidence="1">The sequence shown here is derived from an EMBL/GenBank/DDBJ whole genome shotgun (WGS) entry which is preliminary data.</text>
</comment>
<accession>A0ABD0WZU6</accession>
<evidence type="ECO:0000313" key="1">
    <source>
        <dbReference type="EMBL" id="KAL0985502.1"/>
    </source>
</evidence>
<dbReference type="Proteomes" id="UP001557470">
    <property type="component" value="Unassembled WGS sequence"/>
</dbReference>
<protein>
    <submittedName>
        <fullName evidence="1">Uncharacterized protein</fullName>
    </submittedName>
</protein>
<reference evidence="1 2" key="1">
    <citation type="submission" date="2024-06" db="EMBL/GenBank/DDBJ databases">
        <authorList>
            <person name="Pan Q."/>
            <person name="Wen M."/>
            <person name="Jouanno E."/>
            <person name="Zahm M."/>
            <person name="Klopp C."/>
            <person name="Cabau C."/>
            <person name="Louis A."/>
            <person name="Berthelot C."/>
            <person name="Parey E."/>
            <person name="Roest Crollius H."/>
            <person name="Montfort J."/>
            <person name="Robinson-Rechavi M."/>
            <person name="Bouchez O."/>
            <person name="Lampietro C."/>
            <person name="Lopez Roques C."/>
            <person name="Donnadieu C."/>
            <person name="Postlethwait J."/>
            <person name="Bobe J."/>
            <person name="Verreycken H."/>
            <person name="Guiguen Y."/>
        </authorList>
    </citation>
    <scope>NUCLEOTIDE SEQUENCE [LARGE SCALE GENOMIC DNA]</scope>
    <source>
        <strain evidence="1">Up_M1</strain>
        <tissue evidence="1">Testis</tissue>
    </source>
</reference>
<evidence type="ECO:0000313" key="2">
    <source>
        <dbReference type="Proteomes" id="UP001557470"/>
    </source>
</evidence>